<proteinExistence type="predicted"/>
<gene>
    <name evidence="2" type="ORF">Cgig2_027447</name>
</gene>
<dbReference type="Gene3D" id="3.40.50.300">
    <property type="entry name" value="P-loop containing nucleotide triphosphate hydrolases"/>
    <property type="match status" value="1"/>
</dbReference>
<dbReference type="PROSITE" id="PS00211">
    <property type="entry name" value="ABC_TRANSPORTER_1"/>
    <property type="match status" value="1"/>
</dbReference>
<dbReference type="InterPro" id="IPR017871">
    <property type="entry name" value="ABC_transporter-like_CS"/>
</dbReference>
<dbReference type="GO" id="GO:0016887">
    <property type="term" value="F:ATP hydrolysis activity"/>
    <property type="evidence" value="ECO:0007669"/>
    <property type="project" value="InterPro"/>
</dbReference>
<accession>A0A9Q1H053</accession>
<comment type="caution">
    <text evidence="2">The sequence shown here is derived from an EMBL/GenBank/DDBJ whole genome shotgun (WGS) entry which is preliminary data.</text>
</comment>
<dbReference type="Pfam" id="PF00005">
    <property type="entry name" value="ABC_tran"/>
    <property type="match status" value="1"/>
</dbReference>
<evidence type="ECO:0000313" key="2">
    <source>
        <dbReference type="EMBL" id="KAJ8427658.1"/>
    </source>
</evidence>
<evidence type="ECO:0000259" key="1">
    <source>
        <dbReference type="PROSITE" id="PS50893"/>
    </source>
</evidence>
<dbReference type="PANTHER" id="PTHR43394:SF19">
    <property type="entry name" value="ABC TRANSPORTER B FAMILY"/>
    <property type="match status" value="1"/>
</dbReference>
<evidence type="ECO:0000313" key="3">
    <source>
        <dbReference type="Proteomes" id="UP001153076"/>
    </source>
</evidence>
<protein>
    <recommendedName>
        <fullName evidence="1">ABC transporter domain-containing protein</fullName>
    </recommendedName>
</protein>
<dbReference type="GO" id="GO:0015421">
    <property type="term" value="F:ABC-type oligopeptide transporter activity"/>
    <property type="evidence" value="ECO:0007669"/>
    <property type="project" value="TreeGrafter"/>
</dbReference>
<dbReference type="Proteomes" id="UP001153076">
    <property type="component" value="Unassembled WGS sequence"/>
</dbReference>
<keyword evidence="3" id="KW-1185">Reference proteome</keyword>
<name>A0A9Q1H053_9CARY</name>
<dbReference type="SUPFAM" id="SSF52540">
    <property type="entry name" value="P-loop containing nucleoside triphosphate hydrolases"/>
    <property type="match status" value="1"/>
</dbReference>
<dbReference type="PROSITE" id="PS50893">
    <property type="entry name" value="ABC_TRANSPORTER_2"/>
    <property type="match status" value="1"/>
</dbReference>
<dbReference type="AlphaFoldDB" id="A0A9Q1H053"/>
<organism evidence="2 3">
    <name type="scientific">Carnegiea gigantea</name>
    <dbReference type="NCBI Taxonomy" id="171969"/>
    <lineage>
        <taxon>Eukaryota</taxon>
        <taxon>Viridiplantae</taxon>
        <taxon>Streptophyta</taxon>
        <taxon>Embryophyta</taxon>
        <taxon>Tracheophyta</taxon>
        <taxon>Spermatophyta</taxon>
        <taxon>Magnoliopsida</taxon>
        <taxon>eudicotyledons</taxon>
        <taxon>Gunneridae</taxon>
        <taxon>Pentapetalae</taxon>
        <taxon>Caryophyllales</taxon>
        <taxon>Cactineae</taxon>
        <taxon>Cactaceae</taxon>
        <taxon>Cactoideae</taxon>
        <taxon>Echinocereeae</taxon>
        <taxon>Carnegiea</taxon>
    </lineage>
</organism>
<feature type="domain" description="ABC transporter" evidence="1">
    <location>
        <begin position="53"/>
        <end position="258"/>
    </location>
</feature>
<dbReference type="EMBL" id="JAKOGI010001116">
    <property type="protein sequence ID" value="KAJ8427658.1"/>
    <property type="molecule type" value="Genomic_DNA"/>
</dbReference>
<dbReference type="GO" id="GO:0005524">
    <property type="term" value="F:ATP binding"/>
    <property type="evidence" value="ECO:0007669"/>
    <property type="project" value="InterPro"/>
</dbReference>
<dbReference type="InterPro" id="IPR039421">
    <property type="entry name" value="Type_1_exporter"/>
</dbReference>
<reference evidence="2" key="1">
    <citation type="submission" date="2022-04" db="EMBL/GenBank/DDBJ databases">
        <title>Carnegiea gigantea Genome sequencing and assembly v2.</title>
        <authorList>
            <person name="Copetti D."/>
            <person name="Sanderson M.J."/>
            <person name="Burquez A."/>
            <person name="Wojciechowski M.F."/>
        </authorList>
    </citation>
    <scope>NUCLEOTIDE SEQUENCE</scope>
    <source>
        <strain evidence="2">SGP5-SGP5p</strain>
        <tissue evidence="2">Aerial part</tissue>
    </source>
</reference>
<sequence length="258" mass="28743">MKSFCFGDKDICSASFDVQAHDILLANLAMVPIESDSTIWLLEHAYCQFPYSLPLTSVGASERLFQWIDLLPSSQFSCEGVKLQQLRGDIEFVDISFCYPTRVQGSGKSTLVKLLLHLFDPTDGEILVDGHPLKDLDIRGLRRGVGYVGQEPHLFNIDVKSNITYGCHRDVRWEDVEWAATLAFVHDFIASLPQGYDTLVDDDLLSGGQKQRIAIARAILRDPAILILDEATSALDAESERCITVSPCHQLSSLEENL</sequence>
<dbReference type="InterPro" id="IPR027417">
    <property type="entry name" value="P-loop_NTPase"/>
</dbReference>
<dbReference type="OrthoDB" id="6500128at2759"/>
<dbReference type="InterPro" id="IPR003439">
    <property type="entry name" value="ABC_transporter-like_ATP-bd"/>
</dbReference>
<dbReference type="PANTHER" id="PTHR43394">
    <property type="entry name" value="ATP-DEPENDENT PERMEASE MDL1, MITOCHONDRIAL"/>
    <property type="match status" value="1"/>
</dbReference>